<feature type="transmembrane region" description="Helical" evidence="2">
    <location>
        <begin position="12"/>
        <end position="29"/>
    </location>
</feature>
<dbReference type="Pfam" id="PF06541">
    <property type="entry name" value="ABC_trans_CmpB"/>
    <property type="match status" value="1"/>
</dbReference>
<feature type="transmembrane region" description="Helical" evidence="2">
    <location>
        <begin position="125"/>
        <end position="149"/>
    </location>
</feature>
<name>A0A6A8M7G8_9FIRM</name>
<dbReference type="InterPro" id="IPR010540">
    <property type="entry name" value="CmpB_TMEM229"/>
</dbReference>
<evidence type="ECO:0000256" key="1">
    <source>
        <dbReference type="SAM" id="MobiDB-lite"/>
    </source>
</evidence>
<dbReference type="RefSeq" id="WP_154572753.1">
    <property type="nucleotide sequence ID" value="NZ_VUNB01000005.1"/>
</dbReference>
<keyword evidence="2" id="KW-1133">Transmembrane helix</keyword>
<feature type="transmembrane region" description="Helical" evidence="2">
    <location>
        <begin position="41"/>
        <end position="62"/>
    </location>
</feature>
<protein>
    <recommendedName>
        <fullName evidence="4">ABC-transporter type IV</fullName>
    </recommendedName>
</protein>
<evidence type="ECO:0000313" key="3">
    <source>
        <dbReference type="EMBL" id="MST69282.1"/>
    </source>
</evidence>
<feature type="region of interest" description="Disordered" evidence="1">
    <location>
        <begin position="306"/>
        <end position="332"/>
    </location>
</feature>
<reference evidence="3" key="1">
    <citation type="submission" date="2019-09" db="EMBL/GenBank/DDBJ databases">
        <title>In-depth cultivation of the pig gut microbiome towards novel bacterial diversity and tailored functional studies.</title>
        <authorList>
            <person name="Wylensek D."/>
            <person name="Hitch T.C.A."/>
            <person name="Clavel T."/>
        </authorList>
    </citation>
    <scope>NUCLEOTIDE SEQUENCE</scope>
    <source>
        <strain evidence="3">RF-744-FAT-WT-3</strain>
    </source>
</reference>
<proteinExistence type="predicted"/>
<gene>
    <name evidence="3" type="ORF">FYJ66_06730</name>
</gene>
<evidence type="ECO:0008006" key="4">
    <source>
        <dbReference type="Google" id="ProtNLM"/>
    </source>
</evidence>
<accession>A0A6A8M7G8</accession>
<keyword evidence="2" id="KW-0472">Membrane</keyword>
<evidence type="ECO:0000256" key="2">
    <source>
        <dbReference type="SAM" id="Phobius"/>
    </source>
</evidence>
<organism evidence="3">
    <name type="scientific">Baileyella intestinalis</name>
    <dbReference type="NCBI Taxonomy" id="2606709"/>
    <lineage>
        <taxon>Bacteria</taxon>
        <taxon>Bacillati</taxon>
        <taxon>Bacillota</taxon>
        <taxon>Clostridia</taxon>
        <taxon>Peptostreptococcales</taxon>
        <taxon>Anaerovoracaceae</taxon>
        <taxon>Baileyella</taxon>
    </lineage>
</organism>
<dbReference type="EMBL" id="VUNB01000005">
    <property type="protein sequence ID" value="MST69282.1"/>
    <property type="molecule type" value="Genomic_DNA"/>
</dbReference>
<keyword evidence="2" id="KW-0812">Transmembrane</keyword>
<feature type="transmembrane region" description="Helical" evidence="2">
    <location>
        <begin position="161"/>
        <end position="187"/>
    </location>
</feature>
<comment type="caution">
    <text evidence="3">The sequence shown here is derived from an EMBL/GenBank/DDBJ whole genome shotgun (WGS) entry which is preliminary data.</text>
</comment>
<dbReference type="AlphaFoldDB" id="A0A6A8M7G8"/>
<sequence length="332" mass="37593">MIIFGMETYEMLEFFMIYSFLGWCLEVVYHAVSKGMIVNRGFLNGPVCPIYGFGVVSIFIMVHLLSTNKDGMLSQDIGQVSALAIFLGGVVLSTLIELIGGFALDKIFHARWWDYSDKPFNLNGYICPEFSILWGIGILLIVRIVQPAMADATNSLIPRKYGWIAIAVFYCCLLADIIVSVLIMAGLNKRIRELDSAKKEMRKFSDGLTNVLAESSISTARHLDEARVQGALAEAQLRDDIYEKSSELRASADHRRQELEEEYKLRRSELIAKASAHRIMGTGRLLRAFPDMTHRDHPEILSALRDELKKHSTEAKTHKENQTEQRTESKRD</sequence>
<feature type="transmembrane region" description="Helical" evidence="2">
    <location>
        <begin position="82"/>
        <end position="104"/>
    </location>
</feature>